<keyword evidence="2" id="KW-0812">Transmembrane</keyword>
<dbReference type="EMBL" id="SWOV01000040">
    <property type="protein sequence ID" value="NFF88824.1"/>
    <property type="molecule type" value="Genomic_DNA"/>
</dbReference>
<reference evidence="7 8" key="1">
    <citation type="submission" date="2019-04" db="EMBL/GenBank/DDBJ databases">
        <title>Genome sequencing of Clostridium botulinum Groups I-IV and Clostridium butyricum.</title>
        <authorList>
            <person name="Brunt J."/>
            <person name="Van Vliet A.H.M."/>
            <person name="Stringer S.C."/>
            <person name="Carter A.T."/>
            <person name="Peck M.W."/>
        </authorList>
    </citation>
    <scope>NUCLEOTIDE SEQUENCE [LARGE SCALE GENOMIC DNA]</scope>
    <source>
        <strain evidence="5 8">1605</strain>
        <strain evidence="6 7">CB-K-33E</strain>
    </source>
</reference>
<keyword evidence="2" id="KW-1133">Transmembrane helix</keyword>
<dbReference type="AlphaFoldDB" id="A0A0L9YC10"/>
<evidence type="ECO:0000256" key="2">
    <source>
        <dbReference type="SAM" id="Phobius"/>
    </source>
</evidence>
<dbReference type="EMBL" id="SWVK01000027">
    <property type="protein sequence ID" value="NFN36614.1"/>
    <property type="molecule type" value="Genomic_DNA"/>
</dbReference>
<evidence type="ECO:0000313" key="5">
    <source>
        <dbReference type="EMBL" id="NFF88824.1"/>
    </source>
</evidence>
<feature type="domain" description="PPM-type phosphatase" evidence="4">
    <location>
        <begin position="3"/>
        <end position="238"/>
    </location>
</feature>
<accession>A0A0L9YC10</accession>
<evidence type="ECO:0000313" key="6">
    <source>
        <dbReference type="EMBL" id="NFN36614.1"/>
    </source>
</evidence>
<dbReference type="InterPro" id="IPR036457">
    <property type="entry name" value="PPM-type-like_dom_sf"/>
</dbReference>
<dbReference type="InterPro" id="IPR001932">
    <property type="entry name" value="PPM-type_phosphatase-like_dom"/>
</dbReference>
<dbReference type="SMART" id="SM00331">
    <property type="entry name" value="PP2C_SIG"/>
    <property type="match status" value="1"/>
</dbReference>
<evidence type="ECO:0000313" key="7">
    <source>
        <dbReference type="Proteomes" id="UP000473681"/>
    </source>
</evidence>
<dbReference type="RefSeq" id="WP_053341608.1">
    <property type="nucleotide sequence ID" value="NZ_LFPA01000073.1"/>
</dbReference>
<dbReference type="Proteomes" id="UP000473681">
    <property type="component" value="Unassembled WGS sequence"/>
</dbReference>
<feature type="region of interest" description="Disordered" evidence="1">
    <location>
        <begin position="445"/>
        <end position="489"/>
    </location>
</feature>
<organism evidence="5 8">
    <name type="scientific">Clostridium botulinum</name>
    <dbReference type="NCBI Taxonomy" id="1491"/>
    <lineage>
        <taxon>Bacteria</taxon>
        <taxon>Bacillati</taxon>
        <taxon>Bacillota</taxon>
        <taxon>Clostridia</taxon>
        <taxon>Eubacteriales</taxon>
        <taxon>Clostridiaceae</taxon>
        <taxon>Clostridium</taxon>
    </lineage>
</organism>
<feature type="domain" description="PPM-type phosphatase" evidence="3">
    <location>
        <begin position="8"/>
        <end position="240"/>
    </location>
</feature>
<evidence type="ECO:0000256" key="1">
    <source>
        <dbReference type="SAM" id="MobiDB-lite"/>
    </source>
</evidence>
<dbReference type="Proteomes" id="UP000476820">
    <property type="component" value="Unassembled WGS sequence"/>
</dbReference>
<name>A0A0L9YC10_CLOBO</name>
<evidence type="ECO:0000259" key="3">
    <source>
        <dbReference type="SMART" id="SM00331"/>
    </source>
</evidence>
<proteinExistence type="predicted"/>
<gene>
    <name evidence="5" type="ORF">FC774_13260</name>
    <name evidence="6" type="ORF">FDB51_16190</name>
</gene>
<evidence type="ECO:0000259" key="4">
    <source>
        <dbReference type="SMART" id="SM00332"/>
    </source>
</evidence>
<sequence length="613" mass="69841">MRKLNSKFKTSFISEEGTHLQNKDYFAFVELDKFGCYAIADGIDNDTENDAAQIAVTTFIKLFTQNPTMNKFTLKKYLNKVNEEIVKTSKNVRLKASMTIAITNYSKVRYIVIGNSRFYFFKDGYLKEKSRDLSLTQQLSDKEMIALDKAAKHIERNNLSCYLGQNKLSAPFISKKIKLNDGDVFTLLTKGIWENCDEKEIEDALEGATEPQEVADRVEDMILSKQLNNLENYTLAITFVEKAYINPKKKAMIKKILFAAIPIILVLVIALVVFNVKQNKKREAIASMNNYVSEANGYIENEHIEKANSKYEEALKIANKYKLKNDIKEIDGECKYTEIILEGDKKLEEKKFNEALDQYLLAMQKGEDVDDKARDYIFKKIDIAKTCISVADLLELADSQLEAGKIPEAEANYLEAKRLASNYYLKDEKQEAIDKLKGIYEKQGKEAEAQKQDEEKAKAEEEKAKEEEEKTKEKEEKAKKEDDDLQSKAIDLRKNGDTQYIAGDYVGAKMYYALAKEAFEKINSNSLANELEEKIVLMDKKIEGQSQTKAEGDIYLNEANERYVKGDITSAKVLYTLAKDAYTQVGLTEEVKSIDEKLKVLDKEIASTGGKNE</sequence>
<evidence type="ECO:0000313" key="8">
    <source>
        <dbReference type="Proteomes" id="UP000476820"/>
    </source>
</evidence>
<comment type="caution">
    <text evidence="5">The sequence shown here is derived from an EMBL/GenBank/DDBJ whole genome shotgun (WGS) entry which is preliminary data.</text>
</comment>
<protein>
    <submittedName>
        <fullName evidence="5">Serine/threonine protein phosphatase</fullName>
    </submittedName>
</protein>
<dbReference type="SUPFAM" id="SSF81606">
    <property type="entry name" value="PP2C-like"/>
    <property type="match status" value="1"/>
</dbReference>
<dbReference type="Gene3D" id="3.60.40.10">
    <property type="entry name" value="PPM-type phosphatase domain"/>
    <property type="match status" value="1"/>
</dbReference>
<keyword evidence="2" id="KW-0472">Membrane</keyword>
<dbReference type="OrthoDB" id="9801841at2"/>
<feature type="transmembrane region" description="Helical" evidence="2">
    <location>
        <begin position="256"/>
        <end position="276"/>
    </location>
</feature>
<dbReference type="SMART" id="SM00332">
    <property type="entry name" value="PP2Cc"/>
    <property type="match status" value="1"/>
</dbReference>